<name>F4SC68_MELLP</name>
<dbReference type="VEuPathDB" id="FungiDB:MELLADRAFT_123273"/>
<dbReference type="InParanoid" id="F4SC68"/>
<protein>
    <submittedName>
        <fullName evidence="2">Secreted protein</fullName>
    </submittedName>
</protein>
<dbReference type="AlphaFoldDB" id="F4SC68"/>
<dbReference type="EMBL" id="GL883201">
    <property type="protein sequence ID" value="EGF97752.1"/>
    <property type="molecule type" value="Genomic_DNA"/>
</dbReference>
<evidence type="ECO:0000256" key="1">
    <source>
        <dbReference type="SAM" id="SignalP"/>
    </source>
</evidence>
<keyword evidence="3" id="KW-1185">Reference proteome</keyword>
<proteinExistence type="predicted"/>
<keyword evidence="1" id="KW-0732">Signal</keyword>
<dbReference type="RefSeq" id="XP_007418970.1">
    <property type="nucleotide sequence ID" value="XM_007418908.1"/>
</dbReference>
<feature type="signal peptide" evidence="1">
    <location>
        <begin position="1"/>
        <end position="26"/>
    </location>
</feature>
<evidence type="ECO:0000313" key="2">
    <source>
        <dbReference type="EMBL" id="EGF97752.1"/>
    </source>
</evidence>
<reference evidence="3" key="1">
    <citation type="journal article" date="2011" name="Proc. Natl. Acad. Sci. U.S.A.">
        <title>Obligate biotrophy features unraveled by the genomic analysis of rust fungi.</title>
        <authorList>
            <person name="Duplessis S."/>
            <person name="Cuomo C.A."/>
            <person name="Lin Y.-C."/>
            <person name="Aerts A."/>
            <person name="Tisserant E."/>
            <person name="Veneault-Fourrey C."/>
            <person name="Joly D.L."/>
            <person name="Hacquard S."/>
            <person name="Amselem J."/>
            <person name="Cantarel B.L."/>
            <person name="Chiu R."/>
            <person name="Coutinho P.M."/>
            <person name="Feau N."/>
            <person name="Field M."/>
            <person name="Frey P."/>
            <person name="Gelhaye E."/>
            <person name="Goldberg J."/>
            <person name="Grabherr M.G."/>
            <person name="Kodira C.D."/>
            <person name="Kohler A."/>
            <person name="Kuees U."/>
            <person name="Lindquist E.A."/>
            <person name="Lucas S.M."/>
            <person name="Mago R."/>
            <person name="Mauceli E."/>
            <person name="Morin E."/>
            <person name="Murat C."/>
            <person name="Pangilinan J.L."/>
            <person name="Park R."/>
            <person name="Pearson M."/>
            <person name="Quesneville H."/>
            <person name="Rouhier N."/>
            <person name="Sakthikumar S."/>
            <person name="Salamov A.A."/>
            <person name="Schmutz J."/>
            <person name="Selles B."/>
            <person name="Shapiro H."/>
            <person name="Tanguay P."/>
            <person name="Tuskan G.A."/>
            <person name="Henrissat B."/>
            <person name="Van de Peer Y."/>
            <person name="Rouze P."/>
            <person name="Ellis J.G."/>
            <person name="Dodds P.N."/>
            <person name="Schein J.E."/>
            <person name="Zhong S."/>
            <person name="Hamelin R.C."/>
            <person name="Grigoriev I.V."/>
            <person name="Szabo L.J."/>
            <person name="Martin F."/>
        </authorList>
    </citation>
    <scope>NUCLEOTIDE SEQUENCE [LARGE SCALE GENOMIC DNA]</scope>
    <source>
        <strain evidence="3">98AG31 / pathotype 3-4-7</strain>
    </source>
</reference>
<dbReference type="Proteomes" id="UP000001072">
    <property type="component" value="Unassembled WGS sequence"/>
</dbReference>
<feature type="chain" id="PRO_5005347183" evidence="1">
    <location>
        <begin position="27"/>
        <end position="127"/>
    </location>
</feature>
<dbReference type="GeneID" id="18926326"/>
<gene>
    <name evidence="2" type="ORF">MELLADRAFT_123273</name>
</gene>
<organism evidence="3">
    <name type="scientific">Melampsora larici-populina (strain 98AG31 / pathotype 3-4-7)</name>
    <name type="common">Poplar leaf rust fungus</name>
    <dbReference type="NCBI Taxonomy" id="747676"/>
    <lineage>
        <taxon>Eukaryota</taxon>
        <taxon>Fungi</taxon>
        <taxon>Dikarya</taxon>
        <taxon>Basidiomycota</taxon>
        <taxon>Pucciniomycotina</taxon>
        <taxon>Pucciniomycetes</taxon>
        <taxon>Pucciniales</taxon>
        <taxon>Melampsoraceae</taxon>
        <taxon>Melampsora</taxon>
    </lineage>
</organism>
<dbReference type="HOGENOM" id="CLU_150810_1_1_1"/>
<dbReference type="KEGG" id="mlr:MELLADRAFT_123273"/>
<accession>F4SC68</accession>
<evidence type="ECO:0000313" key="3">
    <source>
        <dbReference type="Proteomes" id="UP000001072"/>
    </source>
</evidence>
<sequence>MSFKNYLTIVVLCITMSFLTMNPVNATNCKGGYRTDGTTAYCVVDSKQEKYYHCDAAKCGHDNARFVSWSKCVPFYKSDGTAKTTQNCVTYDRHDSSRYTCTNAKEDIFICPHKFEDRPIMSCDLSV</sequence>